<dbReference type="SUPFAM" id="SSF53300">
    <property type="entry name" value="vWA-like"/>
    <property type="match status" value="1"/>
</dbReference>
<evidence type="ECO:0000313" key="7">
    <source>
        <dbReference type="EMBL" id="GIG51806.1"/>
    </source>
</evidence>
<accession>A0A919UGX5</accession>
<feature type="transmembrane region" description="Helical" evidence="5">
    <location>
        <begin position="6"/>
        <end position="25"/>
    </location>
</feature>
<evidence type="ECO:0000256" key="3">
    <source>
        <dbReference type="ARBA" id="ARBA00022989"/>
    </source>
</evidence>
<sequence>MSLHWPWALVALLAFPLLLAVRWWTRRRKRRAAVRLPSVALIRAALPGRTSWKRRIPLWLFAAGLLVTGTAAARPEASVVVPDSAATIILAMDVSGSMCSTDVSPNRLTAAQKAAREFIKDHDGNQKIGLVAFSGIAGLVVPPTTDTKQLLDAIDALRTSRGTAIGLAILASIDAIAEINPDVPPTGVEVPDDGTTTGDYEPDTIVVLTDGRNTDGVDPMTAAAAAEARRLRVYTIGFGTANPSPMVCSSDQISGGTQFRGGPGGQFGGRGRFQDMDEGTLTRVAETTGGKYFKAEDAESLGDVLRDLPSQVTLQRKKTELTSWFALAGAALVLLAVGLAQWWNRTRLPARPRPAPR</sequence>
<keyword evidence="3 5" id="KW-1133">Transmembrane helix</keyword>
<evidence type="ECO:0000256" key="5">
    <source>
        <dbReference type="SAM" id="Phobius"/>
    </source>
</evidence>
<keyword evidence="4 5" id="KW-0472">Membrane</keyword>
<dbReference type="PANTHER" id="PTHR22550:SF5">
    <property type="entry name" value="LEUCINE ZIPPER PROTEIN 4"/>
    <property type="match status" value="1"/>
</dbReference>
<evidence type="ECO:0000256" key="4">
    <source>
        <dbReference type="ARBA" id="ARBA00023136"/>
    </source>
</evidence>
<dbReference type="InterPro" id="IPR050768">
    <property type="entry name" value="UPF0353/GerABKA_families"/>
</dbReference>
<protein>
    <recommendedName>
        <fullName evidence="6">VWFA domain-containing protein</fullName>
    </recommendedName>
</protein>
<feature type="transmembrane region" description="Helical" evidence="5">
    <location>
        <begin position="324"/>
        <end position="343"/>
    </location>
</feature>
<name>A0A919UGX5_9ACTN</name>
<dbReference type="InterPro" id="IPR036465">
    <property type="entry name" value="vWFA_dom_sf"/>
</dbReference>
<dbReference type="PANTHER" id="PTHR22550">
    <property type="entry name" value="SPORE GERMINATION PROTEIN"/>
    <property type="match status" value="1"/>
</dbReference>
<dbReference type="Pfam" id="PF13519">
    <property type="entry name" value="VWA_2"/>
    <property type="match status" value="1"/>
</dbReference>
<proteinExistence type="predicted"/>
<reference evidence="7" key="1">
    <citation type="submission" date="2021-01" db="EMBL/GenBank/DDBJ databases">
        <title>Whole genome shotgun sequence of Dactylosporangium siamense NBRC 106093.</title>
        <authorList>
            <person name="Komaki H."/>
            <person name="Tamura T."/>
        </authorList>
    </citation>
    <scope>NUCLEOTIDE SEQUENCE</scope>
    <source>
        <strain evidence="7">NBRC 106093</strain>
    </source>
</reference>
<comment type="caution">
    <text evidence="7">The sequence shown here is derived from an EMBL/GenBank/DDBJ whole genome shotgun (WGS) entry which is preliminary data.</text>
</comment>
<evidence type="ECO:0000256" key="1">
    <source>
        <dbReference type="ARBA" id="ARBA00022475"/>
    </source>
</evidence>
<dbReference type="PROSITE" id="PS50234">
    <property type="entry name" value="VWFA"/>
    <property type="match status" value="1"/>
</dbReference>
<dbReference type="Gene3D" id="3.40.50.410">
    <property type="entry name" value="von Willebrand factor, type A domain"/>
    <property type="match status" value="1"/>
</dbReference>
<dbReference type="AlphaFoldDB" id="A0A919UGX5"/>
<dbReference type="RefSeq" id="WP_203853411.1">
    <property type="nucleotide sequence ID" value="NZ_BAAAVW010000010.1"/>
</dbReference>
<evidence type="ECO:0000256" key="2">
    <source>
        <dbReference type="ARBA" id="ARBA00022692"/>
    </source>
</evidence>
<dbReference type="InterPro" id="IPR024163">
    <property type="entry name" value="Aerotolerance_reg_N"/>
</dbReference>
<keyword evidence="2 5" id="KW-0812">Transmembrane</keyword>
<dbReference type="EMBL" id="BONQ01000162">
    <property type="protein sequence ID" value="GIG51806.1"/>
    <property type="molecule type" value="Genomic_DNA"/>
</dbReference>
<keyword evidence="1" id="KW-1003">Cell membrane</keyword>
<dbReference type="Pfam" id="PF07584">
    <property type="entry name" value="BatA"/>
    <property type="match status" value="1"/>
</dbReference>
<feature type="domain" description="VWFA" evidence="6">
    <location>
        <begin position="87"/>
        <end position="308"/>
    </location>
</feature>
<gene>
    <name evidence="7" type="ORF">Dsi01nite_098470</name>
</gene>
<dbReference type="Proteomes" id="UP000660611">
    <property type="component" value="Unassembled WGS sequence"/>
</dbReference>
<organism evidence="7 8">
    <name type="scientific">Dactylosporangium siamense</name>
    <dbReference type="NCBI Taxonomy" id="685454"/>
    <lineage>
        <taxon>Bacteria</taxon>
        <taxon>Bacillati</taxon>
        <taxon>Actinomycetota</taxon>
        <taxon>Actinomycetes</taxon>
        <taxon>Micromonosporales</taxon>
        <taxon>Micromonosporaceae</taxon>
        <taxon>Dactylosporangium</taxon>
    </lineage>
</organism>
<evidence type="ECO:0000259" key="6">
    <source>
        <dbReference type="PROSITE" id="PS50234"/>
    </source>
</evidence>
<evidence type="ECO:0000313" key="8">
    <source>
        <dbReference type="Proteomes" id="UP000660611"/>
    </source>
</evidence>
<dbReference type="SMART" id="SM00327">
    <property type="entry name" value="VWA"/>
    <property type="match status" value="1"/>
</dbReference>
<dbReference type="InterPro" id="IPR002035">
    <property type="entry name" value="VWF_A"/>
</dbReference>
<keyword evidence="8" id="KW-1185">Reference proteome</keyword>